<gene>
    <name evidence="1" type="ORF">ARMSODRAFT_674234</name>
</gene>
<reference evidence="2" key="1">
    <citation type="journal article" date="2017" name="Nat. Ecol. Evol.">
        <title>Genome expansion and lineage-specific genetic innovations in the forest pathogenic fungi Armillaria.</title>
        <authorList>
            <person name="Sipos G."/>
            <person name="Prasanna A.N."/>
            <person name="Walter M.C."/>
            <person name="O'Connor E."/>
            <person name="Balint B."/>
            <person name="Krizsan K."/>
            <person name="Kiss B."/>
            <person name="Hess J."/>
            <person name="Varga T."/>
            <person name="Slot J."/>
            <person name="Riley R."/>
            <person name="Boka B."/>
            <person name="Rigling D."/>
            <person name="Barry K."/>
            <person name="Lee J."/>
            <person name="Mihaltcheva S."/>
            <person name="LaButti K."/>
            <person name="Lipzen A."/>
            <person name="Waldron R."/>
            <person name="Moloney N.M."/>
            <person name="Sperisen C."/>
            <person name="Kredics L."/>
            <person name="Vagvoelgyi C."/>
            <person name="Patrignani A."/>
            <person name="Fitzpatrick D."/>
            <person name="Nagy I."/>
            <person name="Doyle S."/>
            <person name="Anderson J.B."/>
            <person name="Grigoriev I.V."/>
            <person name="Gueldener U."/>
            <person name="Muensterkoetter M."/>
            <person name="Nagy L.G."/>
        </authorList>
    </citation>
    <scope>NUCLEOTIDE SEQUENCE [LARGE SCALE GENOMIC DNA]</scope>
    <source>
        <strain evidence="2">28-4</strain>
    </source>
</reference>
<accession>A0A2H3AQR8</accession>
<evidence type="ECO:0000313" key="1">
    <source>
        <dbReference type="EMBL" id="PBK61115.1"/>
    </source>
</evidence>
<sequence length="65" mass="7675">MDFPLTFREVYSCGQPKSTNSFPAKLDFLRENRVQIQNARGRKRPKNTFRSFSHDIFAVPKIWAK</sequence>
<keyword evidence="2" id="KW-1185">Reference proteome</keyword>
<dbReference type="EMBL" id="KZ293479">
    <property type="protein sequence ID" value="PBK61115.1"/>
    <property type="molecule type" value="Genomic_DNA"/>
</dbReference>
<evidence type="ECO:0000313" key="2">
    <source>
        <dbReference type="Proteomes" id="UP000218334"/>
    </source>
</evidence>
<organism evidence="1 2">
    <name type="scientific">Armillaria solidipes</name>
    <dbReference type="NCBI Taxonomy" id="1076256"/>
    <lineage>
        <taxon>Eukaryota</taxon>
        <taxon>Fungi</taxon>
        <taxon>Dikarya</taxon>
        <taxon>Basidiomycota</taxon>
        <taxon>Agaricomycotina</taxon>
        <taxon>Agaricomycetes</taxon>
        <taxon>Agaricomycetidae</taxon>
        <taxon>Agaricales</taxon>
        <taxon>Marasmiineae</taxon>
        <taxon>Physalacriaceae</taxon>
        <taxon>Armillaria</taxon>
    </lineage>
</organism>
<dbReference type="Proteomes" id="UP000218334">
    <property type="component" value="Unassembled WGS sequence"/>
</dbReference>
<name>A0A2H3AQR8_9AGAR</name>
<proteinExistence type="predicted"/>
<dbReference type="AlphaFoldDB" id="A0A2H3AQR8"/>
<protein>
    <submittedName>
        <fullName evidence="1">Uncharacterized protein</fullName>
    </submittedName>
</protein>